<dbReference type="Pfam" id="PF00072">
    <property type="entry name" value="Response_reg"/>
    <property type="match status" value="1"/>
</dbReference>
<dbReference type="PROSITE" id="PS50110">
    <property type="entry name" value="RESPONSE_REGULATORY"/>
    <property type="match status" value="1"/>
</dbReference>
<name>A0ABW2V3N8_9BACL</name>
<dbReference type="PRINTS" id="PR00032">
    <property type="entry name" value="HTHARAC"/>
</dbReference>
<accession>A0ABW2V3N8</accession>
<keyword evidence="4" id="KW-0597">Phosphoprotein</keyword>
<evidence type="ECO:0000259" key="5">
    <source>
        <dbReference type="PROSITE" id="PS01124"/>
    </source>
</evidence>
<dbReference type="RefSeq" id="WP_138788197.1">
    <property type="nucleotide sequence ID" value="NZ_JBHTGQ010000018.1"/>
</dbReference>
<dbReference type="InterPro" id="IPR018060">
    <property type="entry name" value="HTH_AraC"/>
</dbReference>
<dbReference type="InterPro" id="IPR001789">
    <property type="entry name" value="Sig_transdc_resp-reg_receiver"/>
</dbReference>
<comment type="caution">
    <text evidence="7">The sequence shown here is derived from an EMBL/GenBank/DDBJ whole genome shotgun (WGS) entry which is preliminary data.</text>
</comment>
<keyword evidence="1" id="KW-0805">Transcription regulation</keyword>
<dbReference type="PROSITE" id="PS00041">
    <property type="entry name" value="HTH_ARAC_FAMILY_1"/>
    <property type="match status" value="1"/>
</dbReference>
<evidence type="ECO:0000256" key="3">
    <source>
        <dbReference type="ARBA" id="ARBA00023163"/>
    </source>
</evidence>
<dbReference type="Pfam" id="PF12833">
    <property type="entry name" value="HTH_18"/>
    <property type="match status" value="1"/>
</dbReference>
<gene>
    <name evidence="7" type="ORF">ACFQWB_08125</name>
</gene>
<dbReference type="SUPFAM" id="SSF46689">
    <property type="entry name" value="Homeodomain-like"/>
    <property type="match status" value="2"/>
</dbReference>
<dbReference type="CDD" id="cd17536">
    <property type="entry name" value="REC_YesN-like"/>
    <property type="match status" value="1"/>
</dbReference>
<feature type="domain" description="HTH araC/xylS-type" evidence="5">
    <location>
        <begin position="437"/>
        <end position="535"/>
    </location>
</feature>
<evidence type="ECO:0000313" key="8">
    <source>
        <dbReference type="Proteomes" id="UP001596528"/>
    </source>
</evidence>
<dbReference type="Gene3D" id="1.10.10.60">
    <property type="entry name" value="Homeodomain-like"/>
    <property type="match status" value="2"/>
</dbReference>
<proteinExistence type="predicted"/>
<dbReference type="SUPFAM" id="SSF52172">
    <property type="entry name" value="CheY-like"/>
    <property type="match status" value="1"/>
</dbReference>
<feature type="domain" description="Response regulatory" evidence="6">
    <location>
        <begin position="3"/>
        <end position="121"/>
    </location>
</feature>
<evidence type="ECO:0000256" key="2">
    <source>
        <dbReference type="ARBA" id="ARBA00023125"/>
    </source>
</evidence>
<dbReference type="PANTHER" id="PTHR43280">
    <property type="entry name" value="ARAC-FAMILY TRANSCRIPTIONAL REGULATOR"/>
    <property type="match status" value="1"/>
</dbReference>
<keyword evidence="2" id="KW-0238">DNA-binding</keyword>
<reference evidence="8" key="1">
    <citation type="journal article" date="2019" name="Int. J. Syst. Evol. Microbiol.">
        <title>The Global Catalogue of Microorganisms (GCM) 10K type strain sequencing project: providing services to taxonomists for standard genome sequencing and annotation.</title>
        <authorList>
            <consortium name="The Broad Institute Genomics Platform"/>
            <consortium name="The Broad Institute Genome Sequencing Center for Infectious Disease"/>
            <person name="Wu L."/>
            <person name="Ma J."/>
        </authorList>
    </citation>
    <scope>NUCLEOTIDE SEQUENCE [LARGE SCALE GENOMIC DNA]</scope>
    <source>
        <strain evidence="8">JCM 18657</strain>
    </source>
</reference>
<feature type="modified residue" description="4-aspartylphosphate" evidence="4">
    <location>
        <position position="56"/>
    </location>
</feature>
<dbReference type="EMBL" id="JBHTGQ010000018">
    <property type="protein sequence ID" value="MFC7749906.1"/>
    <property type="molecule type" value="Genomic_DNA"/>
</dbReference>
<organism evidence="7 8">
    <name type="scientific">Paenibacillus thermoaerophilus</name>
    <dbReference type="NCBI Taxonomy" id="1215385"/>
    <lineage>
        <taxon>Bacteria</taxon>
        <taxon>Bacillati</taxon>
        <taxon>Bacillota</taxon>
        <taxon>Bacilli</taxon>
        <taxon>Bacillales</taxon>
        <taxon>Paenibacillaceae</taxon>
        <taxon>Paenibacillus</taxon>
    </lineage>
</organism>
<dbReference type="InterPro" id="IPR018062">
    <property type="entry name" value="HTH_AraC-typ_CS"/>
</dbReference>
<evidence type="ECO:0000256" key="1">
    <source>
        <dbReference type="ARBA" id="ARBA00023015"/>
    </source>
</evidence>
<sequence length="538" mass="62434">MYNVMLVDDDYPVLELLSEAIPWEELGLALSGTLENGEAALERADAEGAPDILITDIGMPRLNGLELIKALKEKRPAMKVAILSCHNEFHYAQQALKLNVQDYILKETLDPADLIRLLKQFRAELDQERQMDRHRRQLQHLVDRNRMELKSRFIRKTVREPILRKDEWFAEAASYGLSLEGGACLPVLGAIDRYPDAIRRYLSGDVLRFAVDNVLEEMLREADPRGVHFFYDDRRFVLLFPHLPSLKVNMYDRAAAVVRRLQAALCRTIRVSYAFRIGDLCASPSELKSSLHALLDDNGQRFYMAEGAIERIGRIEFSRDDLYSWYAQASEEFRDMLIDKRTSAVEPTVAKWMSFIRERQFPPDTVKDWTLKLLLDLKLKLQSLQQFRSYYTVDVLHKEILEMDSLAQLQDWLIAYFREAVPVAGGILEMSTRSEVLDAQHYVSQHLHKKIALEEIAGHLHLNPSYFSRLFKKETGETFIEYVTRMKMERAKELLDQTNLSVNRICEMLGYDNQSYFIKTFKSATGHTPLEYRGRQKK</sequence>
<dbReference type="Gene3D" id="3.40.50.2300">
    <property type="match status" value="1"/>
</dbReference>
<dbReference type="Proteomes" id="UP001596528">
    <property type="component" value="Unassembled WGS sequence"/>
</dbReference>
<dbReference type="InterPro" id="IPR009057">
    <property type="entry name" value="Homeodomain-like_sf"/>
</dbReference>
<keyword evidence="3" id="KW-0804">Transcription</keyword>
<evidence type="ECO:0000313" key="7">
    <source>
        <dbReference type="EMBL" id="MFC7749906.1"/>
    </source>
</evidence>
<dbReference type="PROSITE" id="PS01124">
    <property type="entry name" value="HTH_ARAC_FAMILY_2"/>
    <property type="match status" value="1"/>
</dbReference>
<dbReference type="InterPro" id="IPR020449">
    <property type="entry name" value="Tscrpt_reg_AraC-type_HTH"/>
</dbReference>
<evidence type="ECO:0000256" key="4">
    <source>
        <dbReference type="PROSITE-ProRule" id="PRU00169"/>
    </source>
</evidence>
<dbReference type="InterPro" id="IPR011006">
    <property type="entry name" value="CheY-like_superfamily"/>
</dbReference>
<dbReference type="SMART" id="SM00448">
    <property type="entry name" value="REC"/>
    <property type="match status" value="1"/>
</dbReference>
<keyword evidence="8" id="KW-1185">Reference proteome</keyword>
<protein>
    <submittedName>
        <fullName evidence="7">AraC family transcriptional regulator</fullName>
    </submittedName>
</protein>
<dbReference type="SMART" id="SM00342">
    <property type="entry name" value="HTH_ARAC"/>
    <property type="match status" value="1"/>
</dbReference>
<evidence type="ECO:0000259" key="6">
    <source>
        <dbReference type="PROSITE" id="PS50110"/>
    </source>
</evidence>
<dbReference type="PANTHER" id="PTHR43280:SF10">
    <property type="entry name" value="REGULATORY PROTEIN POCR"/>
    <property type="match status" value="1"/>
</dbReference>